<sequence length="564" mass="56195">MGLLSWLRGTRGTERPARADAPATAPASAAASREDRFDLVELPPLQRTLDAPALVTDPSAFERGLSTRRPTALSTSLGHLVSAEAPGGLAGGVTTPVQRSLVEFSVRASGGGPSLGSPGDVSSGSGDRLPASGAVSAPTSASLSGAPAPGRAALPEPVQRTAFGPAPTGASFPSGPGPVEVRRTPETSGGVTEPPAAPEAPETPEALGGPPAPDLVGTPELRGDGGTAELPVRPLVGEQPLLEVPEPGPLPAETSGGGLPPVQRSLSPAPGTPPPPASAPSSRRPSGLGAPLPALPPTAQREAPGAAPVPAPRSVPPEPAPPPLPAPAPEPVPEPVAPLLADRPLVLRTVAPETGATATSPIGVPPGPVSEAPAVPVRWETPTVQRHTPLTATSTTGTTVTTAPAPPPAAVQRAVAPSVPAAPRAPRDAGDVAVAAGIAQRMTDGSVVFAPPSPSVARRALPPGTFVQREAATEDPPPPAPEEPTGAVPDPVPDPAPDPGAEAEDNALSAYPSSPGGASSGAPPAAPPVTDEFVRALYPPLARLFKAELRLERERAGRLIETRF</sequence>
<feature type="region of interest" description="Disordered" evidence="1">
    <location>
        <begin position="446"/>
        <end position="529"/>
    </location>
</feature>
<organism evidence="2 3">
    <name type="scientific">Streptomyces filamentosus</name>
    <name type="common">Streptomyces roseosporus</name>
    <dbReference type="NCBI Taxonomy" id="67294"/>
    <lineage>
        <taxon>Bacteria</taxon>
        <taxon>Bacillati</taxon>
        <taxon>Actinomycetota</taxon>
        <taxon>Actinomycetes</taxon>
        <taxon>Kitasatosporales</taxon>
        <taxon>Streptomycetaceae</taxon>
        <taxon>Streptomyces</taxon>
    </lineage>
</organism>
<feature type="compositionally biased region" description="Low complexity" evidence="1">
    <location>
        <begin position="509"/>
        <end position="523"/>
    </location>
</feature>
<reference evidence="2" key="1">
    <citation type="journal article" date="2014" name="Int. J. Syst. Evol. Microbiol.">
        <title>Complete genome sequence of Corynebacterium casei LMG S-19264T (=DSM 44701T), isolated from a smear-ripened cheese.</title>
        <authorList>
            <consortium name="US DOE Joint Genome Institute (JGI-PGF)"/>
            <person name="Walter F."/>
            <person name="Albersmeier A."/>
            <person name="Kalinowski J."/>
            <person name="Ruckert C."/>
        </authorList>
    </citation>
    <scope>NUCLEOTIDE SEQUENCE</scope>
    <source>
        <strain evidence="2">JCM 4122</strain>
    </source>
</reference>
<comment type="caution">
    <text evidence="2">The sequence shown here is derived from an EMBL/GenBank/DDBJ whole genome shotgun (WGS) entry which is preliminary data.</text>
</comment>
<evidence type="ECO:0000256" key="1">
    <source>
        <dbReference type="SAM" id="MobiDB-lite"/>
    </source>
</evidence>
<feature type="region of interest" description="Disordered" evidence="1">
    <location>
        <begin position="1"/>
        <end position="37"/>
    </location>
</feature>
<feature type="compositionally biased region" description="Low complexity" evidence="1">
    <location>
        <begin position="410"/>
        <end position="424"/>
    </location>
</feature>
<feature type="compositionally biased region" description="Pro residues" evidence="1">
    <location>
        <begin position="307"/>
        <end position="336"/>
    </location>
</feature>
<evidence type="ECO:0000313" key="3">
    <source>
        <dbReference type="Proteomes" id="UP000632849"/>
    </source>
</evidence>
<protein>
    <submittedName>
        <fullName evidence="2">Uncharacterized protein</fullName>
    </submittedName>
</protein>
<reference evidence="2" key="2">
    <citation type="submission" date="2020-09" db="EMBL/GenBank/DDBJ databases">
        <authorList>
            <person name="Sun Q."/>
            <person name="Ohkuma M."/>
        </authorList>
    </citation>
    <scope>NUCLEOTIDE SEQUENCE</scope>
    <source>
        <strain evidence="2">JCM 4122</strain>
    </source>
</reference>
<feature type="compositionally biased region" description="Low complexity" evidence="1">
    <location>
        <begin position="115"/>
        <end position="127"/>
    </location>
</feature>
<feature type="compositionally biased region" description="Low complexity" evidence="1">
    <location>
        <begin position="388"/>
        <end position="403"/>
    </location>
</feature>
<feature type="compositionally biased region" description="Low complexity" evidence="1">
    <location>
        <begin position="199"/>
        <end position="209"/>
    </location>
</feature>
<gene>
    <name evidence="2" type="ORF">GCM10017667_71490</name>
</gene>
<feature type="compositionally biased region" description="Low complexity" evidence="1">
    <location>
        <begin position="19"/>
        <end position="31"/>
    </location>
</feature>
<dbReference type="EMBL" id="BNBE01000004">
    <property type="protein sequence ID" value="GHG25244.1"/>
    <property type="molecule type" value="Genomic_DNA"/>
</dbReference>
<dbReference type="Proteomes" id="UP000632849">
    <property type="component" value="Unassembled WGS sequence"/>
</dbReference>
<proteinExistence type="predicted"/>
<feature type="compositionally biased region" description="Low complexity" evidence="1">
    <location>
        <begin position="234"/>
        <end position="245"/>
    </location>
</feature>
<name>A0A919BZ03_STRFL</name>
<dbReference type="RefSeq" id="WP_190044453.1">
    <property type="nucleotide sequence ID" value="NZ_BNBE01000004.1"/>
</dbReference>
<accession>A0A919BZ03</accession>
<evidence type="ECO:0000313" key="2">
    <source>
        <dbReference type="EMBL" id="GHG25244.1"/>
    </source>
</evidence>
<feature type="region of interest" description="Disordered" evidence="1">
    <location>
        <begin position="107"/>
        <end position="427"/>
    </location>
</feature>
<feature type="compositionally biased region" description="Low complexity" evidence="1">
    <location>
        <begin position="279"/>
        <end position="292"/>
    </location>
</feature>
<dbReference type="AlphaFoldDB" id="A0A919BZ03"/>
<keyword evidence="3" id="KW-1185">Reference proteome</keyword>